<name>A0A409WDQ8_9AGAR</name>
<protein>
    <submittedName>
        <fullName evidence="1">Uncharacterized protein</fullName>
    </submittedName>
</protein>
<accession>A0A409WDQ8</accession>
<gene>
    <name evidence="1" type="ORF">CVT26_013902</name>
</gene>
<dbReference type="InParanoid" id="A0A409WDQ8"/>
<sequence length="167" mass="17748">MWLRRASDSISDPVPPEAHGLVLAIRTQAHAQADTHTQAVTATAHVGVIITDTVALQVTGYREHTGFHGPALVSVCLPSPPLISGTLSALYWAVEAETPGEDPTASSASISESSFGSSLGLYSIVLLGQPSLSFFVLHPSFPLHLRILHRLGALLPVDPRDYVILVK</sequence>
<dbReference type="Proteomes" id="UP000284706">
    <property type="component" value="Unassembled WGS sequence"/>
</dbReference>
<dbReference type="EMBL" id="NHYE01005137">
    <property type="protein sequence ID" value="PPQ76648.1"/>
    <property type="molecule type" value="Genomic_DNA"/>
</dbReference>
<evidence type="ECO:0000313" key="1">
    <source>
        <dbReference type="EMBL" id="PPQ76648.1"/>
    </source>
</evidence>
<comment type="caution">
    <text evidence="1">The sequence shown here is derived from an EMBL/GenBank/DDBJ whole genome shotgun (WGS) entry which is preliminary data.</text>
</comment>
<evidence type="ECO:0000313" key="2">
    <source>
        <dbReference type="Proteomes" id="UP000284706"/>
    </source>
</evidence>
<keyword evidence="2" id="KW-1185">Reference proteome</keyword>
<organism evidence="1 2">
    <name type="scientific">Gymnopilus dilepis</name>
    <dbReference type="NCBI Taxonomy" id="231916"/>
    <lineage>
        <taxon>Eukaryota</taxon>
        <taxon>Fungi</taxon>
        <taxon>Dikarya</taxon>
        <taxon>Basidiomycota</taxon>
        <taxon>Agaricomycotina</taxon>
        <taxon>Agaricomycetes</taxon>
        <taxon>Agaricomycetidae</taxon>
        <taxon>Agaricales</taxon>
        <taxon>Agaricineae</taxon>
        <taxon>Hymenogastraceae</taxon>
        <taxon>Gymnopilus</taxon>
    </lineage>
</organism>
<dbReference type="AlphaFoldDB" id="A0A409WDQ8"/>
<reference evidence="1 2" key="1">
    <citation type="journal article" date="2018" name="Evol. Lett.">
        <title>Horizontal gene cluster transfer increased hallucinogenic mushroom diversity.</title>
        <authorList>
            <person name="Reynolds H.T."/>
            <person name="Vijayakumar V."/>
            <person name="Gluck-Thaler E."/>
            <person name="Korotkin H.B."/>
            <person name="Matheny P.B."/>
            <person name="Slot J.C."/>
        </authorList>
    </citation>
    <scope>NUCLEOTIDE SEQUENCE [LARGE SCALE GENOMIC DNA]</scope>
    <source>
        <strain evidence="1 2">SRW20</strain>
    </source>
</reference>
<proteinExistence type="predicted"/>